<protein>
    <recommendedName>
        <fullName evidence="2">SLH domain-containing protein</fullName>
    </recommendedName>
</protein>
<comment type="caution">
    <text evidence="3">The sequence shown here is derived from an EMBL/GenBank/DDBJ whole genome shotgun (WGS) entry which is preliminary data.</text>
</comment>
<dbReference type="EMBL" id="WHNZ01000022">
    <property type="protein sequence ID" value="NOV00757.1"/>
    <property type="molecule type" value="Genomic_DNA"/>
</dbReference>
<keyword evidence="1" id="KW-0812">Transmembrane</keyword>
<keyword evidence="1" id="KW-1133">Transmembrane helix</keyword>
<keyword evidence="4" id="KW-1185">Reference proteome</keyword>
<feature type="domain" description="SLH" evidence="2">
    <location>
        <begin position="50"/>
        <end position="113"/>
    </location>
</feature>
<dbReference type="Proteomes" id="UP000618579">
    <property type="component" value="Unassembled WGS sequence"/>
</dbReference>
<dbReference type="PROSITE" id="PS51272">
    <property type="entry name" value="SLH"/>
    <property type="match status" value="1"/>
</dbReference>
<feature type="transmembrane region" description="Helical" evidence="1">
    <location>
        <begin position="21"/>
        <end position="42"/>
    </location>
</feature>
<sequence length="369" mass="40366">MSSLSLVLRDVRAVFLRRKGVLMQTRLSVFGIAMLCAASIGYDVMGSSAQSLIRFKDTTQHWAEPSILTAVEKKYVDGYEDGTFKPDSPISRAEFIKMVALATGEKVNQVGGDGWFQPYVDRLKAQEIIPAEFPERYNEPLQRYEMSILSVRSVDKSLKGTMVDSTKLGLIHGVSSTDLDVYGTSTRAQAITIIERILAARKGEKLPGDKYAASAAEIAATGSNVGTMLGLKAQNIGNTWSAGQGATVKLEQVIIADPSDEYDPFMAYIDTSHWNSRVDKQRDFVVMAKFTVQVDETADDSFNLGGYQYLTLYDGTGPLHVSNEALPRVIRFAVPGIYTGFVSYGARRDLAKTGIGFDLVSNKVVVAIP</sequence>
<evidence type="ECO:0000256" key="1">
    <source>
        <dbReference type="SAM" id="Phobius"/>
    </source>
</evidence>
<evidence type="ECO:0000259" key="2">
    <source>
        <dbReference type="PROSITE" id="PS51272"/>
    </source>
</evidence>
<gene>
    <name evidence="3" type="ORF">GC097_12100</name>
</gene>
<dbReference type="Pfam" id="PF00395">
    <property type="entry name" value="SLH"/>
    <property type="match status" value="1"/>
</dbReference>
<evidence type="ECO:0000313" key="4">
    <source>
        <dbReference type="Proteomes" id="UP000618579"/>
    </source>
</evidence>
<name>A0ABX1ZPD8_9BACL</name>
<dbReference type="InterPro" id="IPR001119">
    <property type="entry name" value="SLH_dom"/>
</dbReference>
<accession>A0ABX1ZPD8</accession>
<keyword evidence="1" id="KW-0472">Membrane</keyword>
<evidence type="ECO:0000313" key="3">
    <source>
        <dbReference type="EMBL" id="NOV00757.1"/>
    </source>
</evidence>
<proteinExistence type="predicted"/>
<reference evidence="3 4" key="1">
    <citation type="submission" date="2019-10" db="EMBL/GenBank/DDBJ databases">
        <title>Description of Paenibacillus pedi sp. nov.</title>
        <authorList>
            <person name="Carlier A."/>
            <person name="Qi S."/>
        </authorList>
    </citation>
    <scope>NUCLEOTIDE SEQUENCE [LARGE SCALE GENOMIC DNA]</scope>
    <source>
        <strain evidence="3 4">LMG 31457</strain>
    </source>
</reference>
<organism evidence="3 4">
    <name type="scientific">Paenibacillus planticolens</name>
    <dbReference type="NCBI Taxonomy" id="2654976"/>
    <lineage>
        <taxon>Bacteria</taxon>
        <taxon>Bacillati</taxon>
        <taxon>Bacillota</taxon>
        <taxon>Bacilli</taxon>
        <taxon>Bacillales</taxon>
        <taxon>Paenibacillaceae</taxon>
        <taxon>Paenibacillus</taxon>
    </lineage>
</organism>